<feature type="region of interest" description="Disordered" evidence="7">
    <location>
        <begin position="1"/>
        <end position="64"/>
    </location>
</feature>
<evidence type="ECO:0000256" key="4">
    <source>
        <dbReference type="ARBA" id="ARBA00022801"/>
    </source>
</evidence>
<evidence type="ECO:0000256" key="7">
    <source>
        <dbReference type="SAM" id="MobiDB-lite"/>
    </source>
</evidence>
<dbReference type="Proteomes" id="UP001295740">
    <property type="component" value="Unassembled WGS sequence"/>
</dbReference>
<reference evidence="8" key="1">
    <citation type="submission" date="2023-10" db="EMBL/GenBank/DDBJ databases">
        <authorList>
            <person name="Hackl T."/>
        </authorList>
    </citation>
    <scope>NUCLEOTIDE SEQUENCE</scope>
</reference>
<evidence type="ECO:0000256" key="1">
    <source>
        <dbReference type="ARBA" id="ARBA00001947"/>
    </source>
</evidence>
<evidence type="ECO:0000313" key="9">
    <source>
        <dbReference type="Proteomes" id="UP001295740"/>
    </source>
</evidence>
<feature type="compositionally biased region" description="Basic and acidic residues" evidence="7">
    <location>
        <begin position="25"/>
        <end position="35"/>
    </location>
</feature>
<keyword evidence="6" id="KW-0482">Metalloprotease</keyword>
<sequence length="451" mass="50619">MAKAQGMCSHDALQLESSPWAEEAGFERANPDRRLAATTRSGRNPLAAKGQASKTLEKLTQDAADKLAPAFPGPLLLPKDDLHWDPDCPPQSFRSWLNEKERNKPTKKRKTLYVAAVPEITSDMPFMEGWQQPVDAFGQHLEKLDPPPAEDIVKYLTAFYQGLPVKTFEPRLRFVPWQEKKSSKPTDDTEYVGLATRDDCTRIRARPSPDGVFKRQLNLEDLLDAAIEMLPDDAYSIILLIDQDMYESEDDDFCCGRAYGGSRVCVVSMARYHPALDALQGIDYQHLWPASHCKAFVDSLCAVEGLKAAKRKKPSPRDSSFPLRRAIEASKGVLVPSTPEARRGLWFSRLARTVVHELGHCLGMGHCVYYACNLQGTAGMVEDVRQPPYLCPICLSKISHAVAYELQGRGERRAEYVKERYQAIAHFCSDWKEVALFAGYGAWVTARLEEL</sequence>
<dbReference type="InterPro" id="IPR012962">
    <property type="entry name" value="Pept_M54_archaemetzincn"/>
</dbReference>
<name>A0AAI8VJ80_9PEZI</name>
<keyword evidence="2" id="KW-0645">Protease</keyword>
<keyword evidence="3" id="KW-0479">Metal-binding</keyword>
<dbReference type="Pfam" id="PF07998">
    <property type="entry name" value="Peptidase_M54"/>
    <property type="match status" value="1"/>
</dbReference>
<evidence type="ECO:0000256" key="5">
    <source>
        <dbReference type="ARBA" id="ARBA00022833"/>
    </source>
</evidence>
<dbReference type="GO" id="GO:0006508">
    <property type="term" value="P:proteolysis"/>
    <property type="evidence" value="ECO:0007669"/>
    <property type="project" value="UniProtKB-KW"/>
</dbReference>
<dbReference type="CDD" id="cd11375">
    <property type="entry name" value="Peptidase_M54"/>
    <property type="match status" value="1"/>
</dbReference>
<comment type="caution">
    <text evidence="8">The sequence shown here is derived from an EMBL/GenBank/DDBJ whole genome shotgun (WGS) entry which is preliminary data.</text>
</comment>
<keyword evidence="5" id="KW-0862">Zinc</keyword>
<dbReference type="EMBL" id="CAUWAG010000007">
    <property type="protein sequence ID" value="CAJ2505546.1"/>
    <property type="molecule type" value="Genomic_DNA"/>
</dbReference>
<dbReference type="GO" id="GO:0046872">
    <property type="term" value="F:metal ion binding"/>
    <property type="evidence" value="ECO:0007669"/>
    <property type="project" value="UniProtKB-KW"/>
</dbReference>
<keyword evidence="4" id="KW-0378">Hydrolase</keyword>
<protein>
    <submittedName>
        <fullName evidence="8">Uu.00g129400.m01.CDS01</fullName>
    </submittedName>
</protein>
<dbReference type="GO" id="GO:0008237">
    <property type="term" value="F:metallopeptidase activity"/>
    <property type="evidence" value="ECO:0007669"/>
    <property type="project" value="UniProtKB-KW"/>
</dbReference>
<evidence type="ECO:0000313" key="8">
    <source>
        <dbReference type="EMBL" id="CAJ2505546.1"/>
    </source>
</evidence>
<evidence type="ECO:0000256" key="3">
    <source>
        <dbReference type="ARBA" id="ARBA00022723"/>
    </source>
</evidence>
<keyword evidence="9" id="KW-1185">Reference proteome</keyword>
<dbReference type="SUPFAM" id="SSF55486">
    <property type="entry name" value="Metalloproteases ('zincins'), catalytic domain"/>
    <property type="match status" value="1"/>
</dbReference>
<evidence type="ECO:0000256" key="2">
    <source>
        <dbReference type="ARBA" id="ARBA00022670"/>
    </source>
</evidence>
<dbReference type="PANTHER" id="PTHR15910:SF1">
    <property type="entry name" value="ARCHAEMETZINCIN-2"/>
    <property type="match status" value="1"/>
</dbReference>
<dbReference type="InterPro" id="IPR024079">
    <property type="entry name" value="MetalloPept_cat_dom_sf"/>
</dbReference>
<evidence type="ECO:0000256" key="6">
    <source>
        <dbReference type="ARBA" id="ARBA00023049"/>
    </source>
</evidence>
<gene>
    <name evidence="8" type="ORF">KHLLAP_LOCUS6014</name>
</gene>
<feature type="compositionally biased region" description="Basic and acidic residues" evidence="7">
    <location>
        <begin position="55"/>
        <end position="64"/>
    </location>
</feature>
<comment type="cofactor">
    <cofactor evidence="1">
        <name>Zn(2+)</name>
        <dbReference type="ChEBI" id="CHEBI:29105"/>
    </cofactor>
</comment>
<dbReference type="Gene3D" id="3.40.390.10">
    <property type="entry name" value="Collagenase (Catalytic Domain)"/>
    <property type="match status" value="1"/>
</dbReference>
<proteinExistence type="predicted"/>
<dbReference type="PANTHER" id="PTHR15910">
    <property type="entry name" value="ARCHAEMETZINCIN"/>
    <property type="match status" value="1"/>
</dbReference>
<organism evidence="8 9">
    <name type="scientific">Anthostomella pinea</name>
    <dbReference type="NCBI Taxonomy" id="933095"/>
    <lineage>
        <taxon>Eukaryota</taxon>
        <taxon>Fungi</taxon>
        <taxon>Dikarya</taxon>
        <taxon>Ascomycota</taxon>
        <taxon>Pezizomycotina</taxon>
        <taxon>Sordariomycetes</taxon>
        <taxon>Xylariomycetidae</taxon>
        <taxon>Xylariales</taxon>
        <taxon>Xylariaceae</taxon>
        <taxon>Anthostomella</taxon>
    </lineage>
</organism>
<dbReference type="AlphaFoldDB" id="A0AAI8VJ80"/>
<accession>A0AAI8VJ80</accession>